<name>A9V4Y3_MONBE</name>
<feature type="compositionally biased region" description="Pro residues" evidence="1">
    <location>
        <begin position="300"/>
        <end position="311"/>
    </location>
</feature>
<evidence type="ECO:0000256" key="1">
    <source>
        <dbReference type="SAM" id="MobiDB-lite"/>
    </source>
</evidence>
<sequence length="956" mass="102199">MPPATGAGVGAPASAVNGNGAAAGEGVPSVLLPDADLGEPLPFGGSGLSKAFRRSLLRRAQVALPSHTRVDASTFRQSEYDVESQRVVDAAYGHFVPSTPVFTAQAAPPVPTTAPAAKHVRIADPPATSPPPASRPAPATAVPTTSASATLAPAPAPAATAAVTSVPVRAAGLPSGNVHSPVRRQNMANLGRGHALPPDELDLAPVHGDTRLQHAPPLPAHYQRADHDAVRSILHNEPRPMADRRHNRVLFAADDSTSSGAGVALNRPVPPLDPSEYTMQYRKPLGPDTASTPVRAPRPAWAPPTQPMPVPAPEDLPMPPSEYDRAYVWPAESGPSSARCIMQSDIRRTDPATVADVLAHYRSIAPPGLVDSTYALAYDVPPVPAPPIAAPRPATIASARTNAAAAQHNTISSASSKASFQTPPREAWPTAAVQSRREKPAVSVGIQADVAPPLDPIAAALVASPLKYRPVSEYKHSYESPRSWRESTAVQTDDSLTHQALQPHVSSKEPAWPRAGSGLPLPHTNIPTTSAVTSPTRGAPATYRSERELASKATTPNTLQVHDLPAAGRPSVVSSGIGQPDLPELATYDTEYRNRYMDWQYPSPSRRPTQPEKIPSTTEYTQHYGPREARVAQGHTSEEMRRVFERVDSDVAAAQYAAQRRQFAPSDWHRQLEQNRRAAAAYRLRGRQLDHVGQRLNEIAAEQEALLEQARVKELREHQREAARRLDLDAQVHPHMVTRSGTEELDLQPTFPSHESAPSIIDYELPARTSSPPRSRTMPTAQADDSALPGPQADPTIDLATTFKRLHPVGHSGTVSQGHGVPGPSMVPLRPQRLRGDESWTELGSVLDIQSPGPAAAQVKPTLHATSVPAGPASTISQVSSLAHGDTTTSEAWATDANAEYSRLGLGTGGTSRPSHRREATEWVDWSAEVGRGTPSARLADDVLERARRHRAKTRI</sequence>
<protein>
    <submittedName>
        <fullName evidence="2">Uncharacterized protein</fullName>
    </submittedName>
</protein>
<accession>A9V4Y3</accession>
<gene>
    <name evidence="2" type="ORF">MONBRDRAFT_10017</name>
</gene>
<dbReference type="FunCoup" id="A9V4Y3">
    <property type="interactions" value="627"/>
</dbReference>
<dbReference type="Proteomes" id="UP000001357">
    <property type="component" value="Unassembled WGS sequence"/>
</dbReference>
<reference evidence="2 3" key="1">
    <citation type="journal article" date="2008" name="Nature">
        <title>The genome of the choanoflagellate Monosiga brevicollis and the origin of metazoans.</title>
        <authorList>
            <consortium name="JGI Sequencing"/>
            <person name="King N."/>
            <person name="Westbrook M.J."/>
            <person name="Young S.L."/>
            <person name="Kuo A."/>
            <person name="Abedin M."/>
            <person name="Chapman J."/>
            <person name="Fairclough S."/>
            <person name="Hellsten U."/>
            <person name="Isogai Y."/>
            <person name="Letunic I."/>
            <person name="Marr M."/>
            <person name="Pincus D."/>
            <person name="Putnam N."/>
            <person name="Rokas A."/>
            <person name="Wright K.J."/>
            <person name="Zuzow R."/>
            <person name="Dirks W."/>
            <person name="Good M."/>
            <person name="Goodstein D."/>
            <person name="Lemons D."/>
            <person name="Li W."/>
            <person name="Lyons J.B."/>
            <person name="Morris A."/>
            <person name="Nichols S."/>
            <person name="Richter D.J."/>
            <person name="Salamov A."/>
            <person name="Bork P."/>
            <person name="Lim W.A."/>
            <person name="Manning G."/>
            <person name="Miller W.T."/>
            <person name="McGinnis W."/>
            <person name="Shapiro H."/>
            <person name="Tjian R."/>
            <person name="Grigoriev I.V."/>
            <person name="Rokhsar D."/>
        </authorList>
    </citation>
    <scope>NUCLEOTIDE SEQUENCE [LARGE SCALE GENOMIC DNA]</scope>
    <source>
        <strain evidence="3">MX1 / ATCC 50154</strain>
    </source>
</reference>
<evidence type="ECO:0000313" key="3">
    <source>
        <dbReference type="Proteomes" id="UP000001357"/>
    </source>
</evidence>
<feature type="region of interest" description="Disordered" evidence="1">
    <location>
        <begin position="765"/>
        <end position="791"/>
    </location>
</feature>
<dbReference type="RefSeq" id="XP_001747794.1">
    <property type="nucleotide sequence ID" value="XM_001747742.1"/>
</dbReference>
<feature type="compositionally biased region" description="Low complexity" evidence="1">
    <location>
        <begin position="1"/>
        <end position="28"/>
    </location>
</feature>
<dbReference type="InParanoid" id="A9V4Y3"/>
<feature type="region of interest" description="Disordered" evidence="1">
    <location>
        <begin position="599"/>
        <end position="620"/>
    </location>
</feature>
<dbReference type="GeneID" id="5893010"/>
<feature type="region of interest" description="Disordered" evidence="1">
    <location>
        <begin position="1"/>
        <end position="39"/>
    </location>
</feature>
<feature type="region of interest" description="Disordered" evidence="1">
    <location>
        <begin position="284"/>
        <end position="311"/>
    </location>
</feature>
<dbReference type="KEGG" id="mbr:MONBRDRAFT_10017"/>
<dbReference type="OMA" id="WASEYDA"/>
<feature type="region of interest" description="Disordered" evidence="1">
    <location>
        <begin position="123"/>
        <end position="148"/>
    </location>
</feature>
<evidence type="ECO:0000313" key="2">
    <source>
        <dbReference type="EMBL" id="EDQ87534.1"/>
    </source>
</evidence>
<dbReference type="EMBL" id="CH991559">
    <property type="protein sequence ID" value="EDQ87534.1"/>
    <property type="molecule type" value="Genomic_DNA"/>
</dbReference>
<keyword evidence="3" id="KW-1185">Reference proteome</keyword>
<organism evidence="2 3">
    <name type="scientific">Monosiga brevicollis</name>
    <name type="common">Choanoflagellate</name>
    <dbReference type="NCBI Taxonomy" id="81824"/>
    <lineage>
        <taxon>Eukaryota</taxon>
        <taxon>Choanoflagellata</taxon>
        <taxon>Craspedida</taxon>
        <taxon>Salpingoecidae</taxon>
        <taxon>Monosiga</taxon>
    </lineage>
</organism>
<feature type="compositionally biased region" description="Polar residues" evidence="1">
    <location>
        <begin position="768"/>
        <end position="780"/>
    </location>
</feature>
<proteinExistence type="predicted"/>
<feature type="compositionally biased region" description="Low complexity" evidence="1">
    <location>
        <begin position="136"/>
        <end position="148"/>
    </location>
</feature>
<dbReference type="AlphaFoldDB" id="A9V4Y3"/>